<sequence>VISQGIDAGDVKKLEEEQRKRKVEELDGVISQGIDAGDVNKTRPAERKRNRRYLEKAK</sequence>
<proteinExistence type="predicted"/>
<dbReference type="Proteomes" id="UP000236291">
    <property type="component" value="Unassembled WGS sequence"/>
</dbReference>
<reference evidence="2 3" key="2">
    <citation type="journal article" date="2017" name="Front. Plant Sci.">
        <title>Gene Classification and Mining of Molecular Markers Useful in Red Clover (Trifolium pratense) Breeding.</title>
        <authorList>
            <person name="Istvanek J."/>
            <person name="Dluhosova J."/>
            <person name="Dluhos P."/>
            <person name="Patkova L."/>
            <person name="Nedelnik J."/>
            <person name="Repkova J."/>
        </authorList>
    </citation>
    <scope>NUCLEOTIDE SEQUENCE [LARGE SCALE GENOMIC DNA]</scope>
    <source>
        <strain evidence="3">cv. Tatra</strain>
        <tissue evidence="2">Young leaves</tissue>
    </source>
</reference>
<dbReference type="EMBL" id="ASHM01191193">
    <property type="protein sequence ID" value="PNX66268.1"/>
    <property type="molecule type" value="Genomic_DNA"/>
</dbReference>
<accession>A0A2K3KJ03</accession>
<evidence type="ECO:0000313" key="3">
    <source>
        <dbReference type="Proteomes" id="UP000236291"/>
    </source>
</evidence>
<gene>
    <name evidence="2" type="ORF">L195_g062976</name>
</gene>
<feature type="non-terminal residue" evidence="2">
    <location>
        <position position="1"/>
    </location>
</feature>
<feature type="non-terminal residue" evidence="2">
    <location>
        <position position="58"/>
    </location>
</feature>
<dbReference type="AlphaFoldDB" id="A0A2K3KJ03"/>
<evidence type="ECO:0000313" key="2">
    <source>
        <dbReference type="EMBL" id="PNX66268.1"/>
    </source>
</evidence>
<feature type="compositionally biased region" description="Basic and acidic residues" evidence="1">
    <location>
        <begin position="38"/>
        <end position="58"/>
    </location>
</feature>
<evidence type="ECO:0000256" key="1">
    <source>
        <dbReference type="SAM" id="MobiDB-lite"/>
    </source>
</evidence>
<name>A0A2K3KJ03_TRIPR</name>
<organism evidence="2 3">
    <name type="scientific">Trifolium pratense</name>
    <name type="common">Red clover</name>
    <dbReference type="NCBI Taxonomy" id="57577"/>
    <lineage>
        <taxon>Eukaryota</taxon>
        <taxon>Viridiplantae</taxon>
        <taxon>Streptophyta</taxon>
        <taxon>Embryophyta</taxon>
        <taxon>Tracheophyta</taxon>
        <taxon>Spermatophyta</taxon>
        <taxon>Magnoliopsida</taxon>
        <taxon>eudicotyledons</taxon>
        <taxon>Gunneridae</taxon>
        <taxon>Pentapetalae</taxon>
        <taxon>rosids</taxon>
        <taxon>fabids</taxon>
        <taxon>Fabales</taxon>
        <taxon>Fabaceae</taxon>
        <taxon>Papilionoideae</taxon>
        <taxon>50 kb inversion clade</taxon>
        <taxon>NPAAA clade</taxon>
        <taxon>Hologalegina</taxon>
        <taxon>IRL clade</taxon>
        <taxon>Trifolieae</taxon>
        <taxon>Trifolium</taxon>
    </lineage>
</organism>
<comment type="caution">
    <text evidence="2">The sequence shown here is derived from an EMBL/GenBank/DDBJ whole genome shotgun (WGS) entry which is preliminary data.</text>
</comment>
<reference evidence="2 3" key="1">
    <citation type="journal article" date="2014" name="Am. J. Bot.">
        <title>Genome assembly and annotation for red clover (Trifolium pratense; Fabaceae).</title>
        <authorList>
            <person name="Istvanek J."/>
            <person name="Jaros M."/>
            <person name="Krenek A."/>
            <person name="Repkova J."/>
        </authorList>
    </citation>
    <scope>NUCLEOTIDE SEQUENCE [LARGE SCALE GENOMIC DNA]</scope>
    <source>
        <strain evidence="3">cv. Tatra</strain>
        <tissue evidence="2">Young leaves</tissue>
    </source>
</reference>
<protein>
    <submittedName>
        <fullName evidence="2">Uncharacterized protein</fullName>
    </submittedName>
</protein>
<feature type="region of interest" description="Disordered" evidence="1">
    <location>
        <begin position="33"/>
        <end position="58"/>
    </location>
</feature>